<dbReference type="InterPro" id="IPR036852">
    <property type="entry name" value="Peptidase_S8/S53_dom_sf"/>
</dbReference>
<evidence type="ECO:0000259" key="9">
    <source>
        <dbReference type="PROSITE" id="PS51695"/>
    </source>
</evidence>
<evidence type="ECO:0000256" key="4">
    <source>
        <dbReference type="ARBA" id="ARBA00022801"/>
    </source>
</evidence>
<keyword evidence="11" id="KW-1185">Reference proteome</keyword>
<evidence type="ECO:0000256" key="1">
    <source>
        <dbReference type="ARBA" id="ARBA00001913"/>
    </source>
</evidence>
<sequence length="553" mass="55907">MRSRIKPIIGLLAAPLPILAFAVNPAFAAQPATQSPTALRGDVVTAVDHSVRTGDVAAGQRISVAVSLAQRDTAGLDTFLAQVTDPQSVSYKHYLTVDQFASRFGAAPETVAKVSAYLASQGLQVGEVTANRLTIEASGTAAQVQRAFGTTLATYRDGKDGHGYFANTAAPVLPADIAAVVTDVAGLNDYAAYTHHSVKAAPDAAAAPTAKPKAPTGLNPTQARSAYNLTSTINAGYNGSGATVALLEFSGFKQSNVTTYDSYYGLHPSTPAVVNAGGGTTDLSGEDEVELDIEVVQALAPGAAIKVYEAPNSDAGETAVYAKLVSDNVPVISISWGIDEAGETASNRVAVDADLKEAAAQGQSVFAASGDSGSDDAGNGGTSVDFPAADPYVTGAGGTTLTLGSGGAWSKETAWSGSGGGVSSYFSTPSYQSAVNTTGHRSVPDVAADANPSSGWAVYSGGAWATFGGTSAAAPNWAAFAAVYNSEAKAKGKPSFGFANGTIYTLASSSSYGTAFHDVKTGSNGAYSAGTGYDKVTGWGSYNGANFLKAELG</sequence>
<dbReference type="InterPro" id="IPR030400">
    <property type="entry name" value="Sedolisin_dom"/>
</dbReference>
<dbReference type="SUPFAM" id="SSF52743">
    <property type="entry name" value="Subtilisin-like"/>
    <property type="match status" value="1"/>
</dbReference>
<keyword evidence="4" id="KW-0378">Hydrolase</keyword>
<evidence type="ECO:0000256" key="7">
    <source>
        <dbReference type="ARBA" id="ARBA00023145"/>
    </source>
</evidence>
<evidence type="ECO:0000256" key="5">
    <source>
        <dbReference type="ARBA" id="ARBA00022825"/>
    </source>
</evidence>
<feature type="chain" id="PRO_5046569019" evidence="8">
    <location>
        <begin position="29"/>
        <end position="553"/>
    </location>
</feature>
<dbReference type="SUPFAM" id="SSF54897">
    <property type="entry name" value="Protease propeptides/inhibitors"/>
    <property type="match status" value="1"/>
</dbReference>
<organism evidence="10 11">
    <name type="scientific">Kitasatospora nipponensis</name>
    <dbReference type="NCBI Taxonomy" id="258049"/>
    <lineage>
        <taxon>Bacteria</taxon>
        <taxon>Bacillati</taxon>
        <taxon>Actinomycetota</taxon>
        <taxon>Actinomycetes</taxon>
        <taxon>Kitasatosporales</taxon>
        <taxon>Streptomycetaceae</taxon>
        <taxon>Kitasatospora</taxon>
    </lineage>
</organism>
<evidence type="ECO:0000256" key="3">
    <source>
        <dbReference type="ARBA" id="ARBA00022723"/>
    </source>
</evidence>
<dbReference type="PANTHER" id="PTHR14218:SF15">
    <property type="entry name" value="TRIPEPTIDYL-PEPTIDASE 1"/>
    <property type="match status" value="1"/>
</dbReference>
<evidence type="ECO:0000256" key="2">
    <source>
        <dbReference type="ARBA" id="ARBA00022670"/>
    </source>
</evidence>
<comment type="caution">
    <text evidence="10">The sequence shown here is derived from an EMBL/GenBank/DDBJ whole genome shotgun (WGS) entry which is preliminary data.</text>
</comment>
<keyword evidence="5" id="KW-0720">Serine protease</keyword>
<dbReference type="CDD" id="cd11377">
    <property type="entry name" value="Pro-peptidase_S53"/>
    <property type="match status" value="1"/>
</dbReference>
<keyword evidence="7" id="KW-0865">Zymogen</keyword>
<dbReference type="RefSeq" id="WP_344443558.1">
    <property type="nucleotide sequence ID" value="NZ_BAAALF010000081.1"/>
</dbReference>
<dbReference type="CDD" id="cd04056">
    <property type="entry name" value="Peptidases_S53"/>
    <property type="match status" value="1"/>
</dbReference>
<keyword evidence="6" id="KW-0106">Calcium</keyword>
<dbReference type="Gene3D" id="3.40.50.200">
    <property type="entry name" value="Peptidase S8/S53 domain"/>
    <property type="match status" value="1"/>
</dbReference>
<dbReference type="PROSITE" id="PS00138">
    <property type="entry name" value="SUBTILASE_SER"/>
    <property type="match status" value="1"/>
</dbReference>
<protein>
    <submittedName>
        <fullName evidence="10">S53 family serine peptidase</fullName>
    </submittedName>
</protein>
<dbReference type="PANTHER" id="PTHR14218">
    <property type="entry name" value="PROTEASE S8 TRIPEPTIDYL PEPTIDASE I CLN2"/>
    <property type="match status" value="1"/>
</dbReference>
<gene>
    <name evidence="10" type="ORF">GCM10009665_43650</name>
</gene>
<name>A0ABN1WL56_9ACTN</name>
<proteinExistence type="predicted"/>
<keyword evidence="3" id="KW-0479">Metal-binding</keyword>
<keyword evidence="8" id="KW-0732">Signal</keyword>
<keyword evidence="2" id="KW-0645">Protease</keyword>
<evidence type="ECO:0000256" key="8">
    <source>
        <dbReference type="SAM" id="SignalP"/>
    </source>
</evidence>
<feature type="domain" description="Peptidase S53" evidence="9">
    <location>
        <begin position="217"/>
        <end position="553"/>
    </location>
</feature>
<reference evidence="10 11" key="1">
    <citation type="journal article" date="2019" name="Int. J. Syst. Evol. Microbiol.">
        <title>The Global Catalogue of Microorganisms (GCM) 10K type strain sequencing project: providing services to taxonomists for standard genome sequencing and annotation.</title>
        <authorList>
            <consortium name="The Broad Institute Genomics Platform"/>
            <consortium name="The Broad Institute Genome Sequencing Center for Infectious Disease"/>
            <person name="Wu L."/>
            <person name="Ma J."/>
        </authorList>
    </citation>
    <scope>NUCLEOTIDE SEQUENCE [LARGE SCALE GENOMIC DNA]</scope>
    <source>
        <strain evidence="10 11">JCM 13004</strain>
    </source>
</reference>
<dbReference type="PROSITE" id="PS51695">
    <property type="entry name" value="SEDOLISIN"/>
    <property type="match status" value="1"/>
</dbReference>
<accession>A0ABN1WL56</accession>
<evidence type="ECO:0000313" key="10">
    <source>
        <dbReference type="EMBL" id="GAA1248006.1"/>
    </source>
</evidence>
<dbReference type="InterPro" id="IPR023828">
    <property type="entry name" value="Peptidase_S8_Ser-AS"/>
</dbReference>
<dbReference type="Pfam" id="PF09286">
    <property type="entry name" value="Pro-kuma_activ"/>
    <property type="match status" value="1"/>
</dbReference>
<dbReference type="EMBL" id="BAAALF010000081">
    <property type="protein sequence ID" value="GAA1248006.1"/>
    <property type="molecule type" value="Genomic_DNA"/>
</dbReference>
<dbReference type="Proteomes" id="UP001500037">
    <property type="component" value="Unassembled WGS sequence"/>
</dbReference>
<dbReference type="InterPro" id="IPR050819">
    <property type="entry name" value="Tripeptidyl-peptidase_I"/>
</dbReference>
<evidence type="ECO:0000256" key="6">
    <source>
        <dbReference type="ARBA" id="ARBA00022837"/>
    </source>
</evidence>
<dbReference type="InterPro" id="IPR015366">
    <property type="entry name" value="S53_propep"/>
</dbReference>
<comment type="cofactor">
    <cofactor evidence="1">
        <name>Ca(2+)</name>
        <dbReference type="ChEBI" id="CHEBI:29108"/>
    </cofactor>
</comment>
<evidence type="ECO:0000313" key="11">
    <source>
        <dbReference type="Proteomes" id="UP001500037"/>
    </source>
</evidence>
<feature type="signal peptide" evidence="8">
    <location>
        <begin position="1"/>
        <end position="28"/>
    </location>
</feature>
<dbReference type="SMART" id="SM00944">
    <property type="entry name" value="Pro-kuma_activ"/>
    <property type="match status" value="1"/>
</dbReference>